<dbReference type="EMBL" id="CP032098">
    <property type="protein sequence ID" value="AXX92480.1"/>
    <property type="molecule type" value="Genomic_DNA"/>
</dbReference>
<evidence type="ECO:0000259" key="3">
    <source>
        <dbReference type="Pfam" id="PF05618"/>
    </source>
</evidence>
<dbReference type="AlphaFoldDB" id="A0A2G1DGS5"/>
<evidence type="ECO:0000256" key="1">
    <source>
        <dbReference type="SAM" id="MobiDB-lite"/>
    </source>
</evidence>
<dbReference type="Gene3D" id="2.40.70.10">
    <property type="entry name" value="Acid Proteases"/>
    <property type="match status" value="1"/>
</dbReference>
<feature type="signal peptide" evidence="2">
    <location>
        <begin position="1"/>
        <end position="23"/>
    </location>
</feature>
<evidence type="ECO:0000256" key="2">
    <source>
        <dbReference type="SAM" id="SignalP"/>
    </source>
</evidence>
<keyword evidence="5" id="KW-0378">Hydrolase</keyword>
<dbReference type="InterPro" id="IPR021109">
    <property type="entry name" value="Peptidase_aspartic_dom_sf"/>
</dbReference>
<accession>A0A2G1DGS5</accession>
<dbReference type="EMBL" id="NXFY01000014">
    <property type="protein sequence ID" value="PHO17650.1"/>
    <property type="molecule type" value="Genomic_DNA"/>
</dbReference>
<evidence type="ECO:0000313" key="7">
    <source>
        <dbReference type="Proteomes" id="UP000262712"/>
    </source>
</evidence>
<feature type="compositionally biased region" description="Basic and acidic residues" evidence="1">
    <location>
        <begin position="32"/>
        <end position="46"/>
    </location>
</feature>
<evidence type="ECO:0000313" key="5">
    <source>
        <dbReference type="EMBL" id="PHO17650.1"/>
    </source>
</evidence>
<dbReference type="Proteomes" id="UP000262712">
    <property type="component" value="Chromosome"/>
</dbReference>
<organism evidence="5 6">
    <name type="scientific">Malaciobacter molluscorum LMG 25693</name>
    <dbReference type="NCBI Taxonomy" id="870501"/>
    <lineage>
        <taxon>Bacteria</taxon>
        <taxon>Pseudomonadati</taxon>
        <taxon>Campylobacterota</taxon>
        <taxon>Epsilonproteobacteria</taxon>
        <taxon>Campylobacterales</taxon>
        <taxon>Arcobacteraceae</taxon>
        <taxon>Malaciobacter</taxon>
    </lineage>
</organism>
<feature type="chain" id="PRO_5044573550" evidence="2">
    <location>
        <begin position="24"/>
        <end position="239"/>
    </location>
</feature>
<feature type="domain" description="Retropepsin-like aspartic endopeptidase" evidence="3">
    <location>
        <begin position="104"/>
        <end position="235"/>
    </location>
</feature>
<evidence type="ECO:0000313" key="4">
    <source>
        <dbReference type="EMBL" id="AXX92480.1"/>
    </source>
</evidence>
<dbReference type="KEGG" id="amol:AMOL_1510"/>
<dbReference type="PROSITE" id="PS51257">
    <property type="entry name" value="PROKAR_LIPOPROTEIN"/>
    <property type="match status" value="1"/>
</dbReference>
<reference evidence="4 7" key="2">
    <citation type="submission" date="2018-08" db="EMBL/GenBank/DDBJ databases">
        <title>Complete genome of the Arcobacter molluscorum type strain LMG 25693.</title>
        <authorList>
            <person name="Miller W.G."/>
            <person name="Yee E."/>
            <person name="Bono J.L."/>
        </authorList>
    </citation>
    <scope>NUCLEOTIDE SEQUENCE [LARGE SCALE GENOMIC DNA]</scope>
    <source>
        <strain evidence="4 7">CECT 7696</strain>
    </source>
</reference>
<dbReference type="PANTHER" id="PTHR38037:SF2">
    <property type="entry name" value="ATP-DEPENDENT ZINC PROTEASE DOMAIN-CONTAINING PROTEIN-RELATED"/>
    <property type="match status" value="1"/>
</dbReference>
<reference evidence="5 6" key="1">
    <citation type="submission" date="2017-09" db="EMBL/GenBank/DDBJ databases">
        <title>Arcobacter canalis sp. nov., a new species isolated from a water canal contaminated with urban sewage.</title>
        <authorList>
            <person name="Perez-Cataluna A."/>
            <person name="Salas-Masso N."/>
            <person name="Figueras M.J."/>
        </authorList>
    </citation>
    <scope>NUCLEOTIDE SEQUENCE [LARGE SCALE GENOMIC DNA]</scope>
    <source>
        <strain evidence="5 6">F98-3</strain>
    </source>
</reference>
<dbReference type="Pfam" id="PF05618">
    <property type="entry name" value="Zn_protease"/>
    <property type="match status" value="1"/>
</dbReference>
<dbReference type="InterPro" id="IPR008503">
    <property type="entry name" value="Asp_endopeptidase"/>
</dbReference>
<dbReference type="RefSeq" id="WP_099342863.1">
    <property type="nucleotide sequence ID" value="NZ_CP032098.1"/>
</dbReference>
<feature type="region of interest" description="Disordered" evidence="1">
    <location>
        <begin position="31"/>
        <end position="79"/>
    </location>
</feature>
<dbReference type="SUPFAM" id="SSF50630">
    <property type="entry name" value="Acid proteases"/>
    <property type="match status" value="1"/>
</dbReference>
<keyword evidence="6" id="KW-1185">Reference proteome</keyword>
<keyword evidence="2" id="KW-0732">Signal</keyword>
<keyword evidence="5" id="KW-0645">Protease</keyword>
<dbReference type="Proteomes" id="UP000221222">
    <property type="component" value="Unassembled WGS sequence"/>
</dbReference>
<name>A0A2G1DGS5_9BACT</name>
<feature type="compositionally biased region" description="Basic and acidic residues" evidence="1">
    <location>
        <begin position="55"/>
        <end position="79"/>
    </location>
</feature>
<evidence type="ECO:0000313" key="6">
    <source>
        <dbReference type="Proteomes" id="UP000221222"/>
    </source>
</evidence>
<dbReference type="GO" id="GO:0008233">
    <property type="term" value="F:peptidase activity"/>
    <property type="evidence" value="ECO:0007669"/>
    <property type="project" value="UniProtKB-KW"/>
</dbReference>
<protein>
    <submittedName>
        <fullName evidence="5">ATP-dependent Zn protease</fullName>
    </submittedName>
    <submittedName>
        <fullName evidence="4">ATP-dependent zinc protease</fullName>
    </submittedName>
</protein>
<sequence length="239" mass="27669">MKKFLFNVICYSSLIFFIQGCTATNNQIKTPQENKKTKIEKKEEKAQNPQNLQKDSQKEEKQITSKKETEKSEKIKKTKEEKPKEKVKIIIKKVEIPVKSNKIIIGQKELVYIPSEDITLKARIDTGATTTSINALNIKEVERDGKKWVKFDLKDEKEKLITKSLPISRIVKIKRHGTDVQERYVVKMKLTIGNLTQFIDVSLTDRTKFKYPVLIGRNFLNGLVLVDVSKEYTINPKKN</sequence>
<dbReference type="GO" id="GO:0006508">
    <property type="term" value="P:proteolysis"/>
    <property type="evidence" value="ECO:0007669"/>
    <property type="project" value="UniProtKB-KW"/>
</dbReference>
<proteinExistence type="predicted"/>
<gene>
    <name evidence="4" type="ORF">AMOL_1510</name>
    <name evidence="5" type="ORF">CPU12_09425</name>
</gene>
<dbReference type="PANTHER" id="PTHR38037">
    <property type="entry name" value="ZN_PROTEASE DOMAIN-CONTAINING PROTEIN"/>
    <property type="match status" value="1"/>
</dbReference>